<organism evidence="1 2">
    <name type="scientific">Paenibacillus silvae</name>
    <dbReference type="NCBI Taxonomy" id="1325358"/>
    <lineage>
        <taxon>Bacteria</taxon>
        <taxon>Bacillati</taxon>
        <taxon>Bacillota</taxon>
        <taxon>Bacilli</taxon>
        <taxon>Bacillales</taxon>
        <taxon>Paenibacillaceae</taxon>
        <taxon>Paenibacillus</taxon>
    </lineage>
</organism>
<proteinExistence type="predicted"/>
<evidence type="ECO:0000313" key="2">
    <source>
        <dbReference type="Proteomes" id="UP000249204"/>
    </source>
</evidence>
<reference evidence="1 2" key="1">
    <citation type="submission" date="2018-06" db="EMBL/GenBank/DDBJ databases">
        <title>Isolation of heavy metals resistant Paenibacillus silvae NC2 from Gold-Copper mine in ZiJin, China.</title>
        <authorList>
            <person name="Xu J."/>
            <person name="Mazhar H.S."/>
            <person name="Rensing C."/>
        </authorList>
    </citation>
    <scope>NUCLEOTIDE SEQUENCE [LARGE SCALE GENOMIC DNA]</scope>
    <source>
        <strain evidence="1 2">NC2</strain>
    </source>
</reference>
<accession>A0A2W6NAM9</accession>
<evidence type="ECO:0000313" key="1">
    <source>
        <dbReference type="EMBL" id="PZT51998.1"/>
    </source>
</evidence>
<dbReference type="AlphaFoldDB" id="A0A2W6NAM9"/>
<name>A0A2W6NAM9_9BACL</name>
<dbReference type="Proteomes" id="UP000249204">
    <property type="component" value="Unassembled WGS sequence"/>
</dbReference>
<dbReference type="RefSeq" id="WP_111273743.1">
    <property type="nucleotide sequence ID" value="NZ_QKWW01000143.1"/>
</dbReference>
<gene>
    <name evidence="1" type="ORF">DN757_29675</name>
</gene>
<comment type="caution">
    <text evidence="1">The sequence shown here is derived from an EMBL/GenBank/DDBJ whole genome shotgun (WGS) entry which is preliminary data.</text>
</comment>
<sequence>MQYYLLSLKWSKGKDKYVWWGPENSGYTEDLNQAGIYTEEDLDKRPLYYRNTTTYAVPVETVKKMITQTVVPTLSENWDLMNIDVSKLPHY</sequence>
<protein>
    <submittedName>
        <fullName evidence="1">Uncharacterized protein</fullName>
    </submittedName>
</protein>
<dbReference type="EMBL" id="QKWW01000143">
    <property type="protein sequence ID" value="PZT51998.1"/>
    <property type="molecule type" value="Genomic_DNA"/>
</dbReference>